<dbReference type="AlphaFoldDB" id="A0A917VY83"/>
<sequence>MNYDTLSPGSTESGPPGERPGTAAAEPSLAEPLALRVRPPQRVGPALPGTAEPAERADAARNRRRLLDAAQELVREHGVDALTMDALAKRAGVGKGTVFRRFGNRTGLMYALLDHSETLAQEAFIFGPPPLGPGAPPVERLVAFGRARLLDIEVEGELHRAAELGSSEHHYSSRPYLVLKTHVTMLLRDAGAAGDPGLLADTLLAALGAALVLHQIRTLGYTREQIGDNWEALVRRVADLTAQ</sequence>
<dbReference type="Gene3D" id="1.10.357.10">
    <property type="entry name" value="Tetracycline Repressor, domain 2"/>
    <property type="match status" value="1"/>
</dbReference>
<evidence type="ECO:0000256" key="2">
    <source>
        <dbReference type="PROSITE-ProRule" id="PRU00335"/>
    </source>
</evidence>
<comment type="caution">
    <text evidence="5">The sequence shown here is derived from an EMBL/GenBank/DDBJ whole genome shotgun (WGS) entry which is preliminary data.</text>
</comment>
<dbReference type="PRINTS" id="PR00455">
    <property type="entry name" value="HTHTETR"/>
</dbReference>
<dbReference type="GO" id="GO:0003700">
    <property type="term" value="F:DNA-binding transcription factor activity"/>
    <property type="evidence" value="ECO:0007669"/>
    <property type="project" value="TreeGrafter"/>
</dbReference>
<dbReference type="InterPro" id="IPR050109">
    <property type="entry name" value="HTH-type_TetR-like_transc_reg"/>
</dbReference>
<keyword evidence="6" id="KW-1185">Reference proteome</keyword>
<dbReference type="GO" id="GO:0000976">
    <property type="term" value="F:transcription cis-regulatory region binding"/>
    <property type="evidence" value="ECO:0007669"/>
    <property type="project" value="TreeGrafter"/>
</dbReference>
<feature type="region of interest" description="Disordered" evidence="3">
    <location>
        <begin position="1"/>
        <end position="59"/>
    </location>
</feature>
<dbReference type="PANTHER" id="PTHR30055">
    <property type="entry name" value="HTH-TYPE TRANSCRIPTIONAL REGULATOR RUTR"/>
    <property type="match status" value="1"/>
</dbReference>
<dbReference type="InterPro" id="IPR001647">
    <property type="entry name" value="HTH_TetR"/>
</dbReference>
<feature type="compositionally biased region" description="Polar residues" evidence="3">
    <location>
        <begin position="1"/>
        <end position="13"/>
    </location>
</feature>
<dbReference type="EMBL" id="BMMH01000017">
    <property type="protein sequence ID" value="GGL35431.1"/>
    <property type="molecule type" value="Genomic_DNA"/>
</dbReference>
<keyword evidence="1 2" id="KW-0238">DNA-binding</keyword>
<feature type="DNA-binding region" description="H-T-H motif" evidence="2">
    <location>
        <begin position="83"/>
        <end position="102"/>
    </location>
</feature>
<evidence type="ECO:0000259" key="4">
    <source>
        <dbReference type="PROSITE" id="PS50977"/>
    </source>
</evidence>
<evidence type="ECO:0000313" key="5">
    <source>
        <dbReference type="EMBL" id="GGL35431.1"/>
    </source>
</evidence>
<dbReference type="Proteomes" id="UP000638263">
    <property type="component" value="Unassembled WGS sequence"/>
</dbReference>
<feature type="domain" description="HTH tetR-type" evidence="4">
    <location>
        <begin position="60"/>
        <end position="120"/>
    </location>
</feature>
<feature type="compositionally biased region" description="Low complexity" evidence="3">
    <location>
        <begin position="23"/>
        <end position="35"/>
    </location>
</feature>
<reference evidence="5" key="2">
    <citation type="submission" date="2020-09" db="EMBL/GenBank/DDBJ databases">
        <authorList>
            <person name="Sun Q."/>
            <person name="Zhou Y."/>
        </authorList>
    </citation>
    <scope>NUCLEOTIDE SEQUENCE</scope>
    <source>
        <strain evidence="5">CGMCC 4.3508</strain>
    </source>
</reference>
<evidence type="ECO:0000256" key="1">
    <source>
        <dbReference type="ARBA" id="ARBA00023125"/>
    </source>
</evidence>
<dbReference type="SUPFAM" id="SSF46689">
    <property type="entry name" value="Homeodomain-like"/>
    <property type="match status" value="1"/>
</dbReference>
<evidence type="ECO:0000313" key="6">
    <source>
        <dbReference type="Proteomes" id="UP000638263"/>
    </source>
</evidence>
<dbReference type="PROSITE" id="PS50977">
    <property type="entry name" value="HTH_TETR_2"/>
    <property type="match status" value="1"/>
</dbReference>
<dbReference type="InterPro" id="IPR009057">
    <property type="entry name" value="Homeodomain-like_sf"/>
</dbReference>
<dbReference type="Pfam" id="PF00440">
    <property type="entry name" value="TetR_N"/>
    <property type="match status" value="1"/>
</dbReference>
<protein>
    <recommendedName>
        <fullName evidence="4">HTH tetR-type domain-containing protein</fullName>
    </recommendedName>
</protein>
<evidence type="ECO:0000256" key="3">
    <source>
        <dbReference type="SAM" id="MobiDB-lite"/>
    </source>
</evidence>
<accession>A0A917VY83</accession>
<reference evidence="5" key="1">
    <citation type="journal article" date="2014" name="Int. J. Syst. Evol. Microbiol.">
        <title>Complete genome sequence of Corynebacterium casei LMG S-19264T (=DSM 44701T), isolated from a smear-ripened cheese.</title>
        <authorList>
            <consortium name="US DOE Joint Genome Institute (JGI-PGF)"/>
            <person name="Walter F."/>
            <person name="Albersmeier A."/>
            <person name="Kalinowski J."/>
            <person name="Ruckert C."/>
        </authorList>
    </citation>
    <scope>NUCLEOTIDE SEQUENCE</scope>
    <source>
        <strain evidence="5">CGMCC 4.3508</strain>
    </source>
</reference>
<organism evidence="5 6">
    <name type="scientific">Nocardia jinanensis</name>
    <dbReference type="NCBI Taxonomy" id="382504"/>
    <lineage>
        <taxon>Bacteria</taxon>
        <taxon>Bacillati</taxon>
        <taxon>Actinomycetota</taxon>
        <taxon>Actinomycetes</taxon>
        <taxon>Mycobacteriales</taxon>
        <taxon>Nocardiaceae</taxon>
        <taxon>Nocardia</taxon>
    </lineage>
</organism>
<gene>
    <name evidence="5" type="ORF">GCM10011588_57710</name>
</gene>
<dbReference type="PANTHER" id="PTHR30055:SF209">
    <property type="entry name" value="POSSIBLE TRANSCRIPTIONAL REGULATORY PROTEIN (PROBABLY TETR-FAMILY)"/>
    <property type="match status" value="1"/>
</dbReference>
<proteinExistence type="predicted"/>
<name>A0A917VY83_9NOCA</name>